<evidence type="ECO:0000259" key="4">
    <source>
        <dbReference type="PROSITE" id="PS50995"/>
    </source>
</evidence>
<evidence type="ECO:0000256" key="3">
    <source>
        <dbReference type="ARBA" id="ARBA00023163"/>
    </source>
</evidence>
<dbReference type="SMART" id="SM00347">
    <property type="entry name" value="HTH_MARR"/>
    <property type="match status" value="1"/>
</dbReference>
<sequence length="146" mass="16737">MSLEEISHVLYQIKVADQKIIQIFEENIGLSLTRYELLTLLREKNPCSQNTLQSFLQIDQGAVTRHLKLLETKGYVTRQRNPLNNREVVVTLTAKAEEKLSNCEREHTDMASILSPAFEPEEMSQLLVLLNKLNTQLSAIKTKEVE</sequence>
<comment type="caution">
    <text evidence="6">The sequence shown here is derived from an EMBL/GenBank/DDBJ whole genome shotgun (WGS) entry which is preliminary data.</text>
</comment>
<dbReference type="InterPro" id="IPR036390">
    <property type="entry name" value="WH_DNA-bd_sf"/>
</dbReference>
<dbReference type="KEGG" id="eth:CK496_11985"/>
<dbReference type="PROSITE" id="PS50995">
    <property type="entry name" value="HTH_MARR_2"/>
    <property type="match status" value="1"/>
</dbReference>
<feature type="domain" description="HTH marR-type" evidence="4">
    <location>
        <begin position="3"/>
        <end position="135"/>
    </location>
</feature>
<dbReference type="EMBL" id="LWMN01000015">
    <property type="protein sequence ID" value="OAQ55127.1"/>
    <property type="molecule type" value="Genomic_DNA"/>
</dbReference>
<dbReference type="Proteomes" id="UP000078516">
    <property type="component" value="Unassembled WGS sequence"/>
</dbReference>
<dbReference type="Proteomes" id="UP000321361">
    <property type="component" value="Unassembled WGS sequence"/>
</dbReference>
<dbReference type="InterPro" id="IPR036388">
    <property type="entry name" value="WH-like_DNA-bd_sf"/>
</dbReference>
<dbReference type="RefSeq" id="WP_067484562.1">
    <property type="nucleotide sequence ID" value="NZ_BJUG01000008.1"/>
</dbReference>
<keyword evidence="3" id="KW-0804">Transcription</keyword>
<evidence type="ECO:0000313" key="8">
    <source>
        <dbReference type="Proteomes" id="UP000321361"/>
    </source>
</evidence>
<keyword evidence="2" id="KW-0238">DNA-binding</keyword>
<name>A0A179EPH2_ENTTH</name>
<evidence type="ECO:0000313" key="7">
    <source>
        <dbReference type="Proteomes" id="UP000078516"/>
    </source>
</evidence>
<dbReference type="GO" id="GO:0003677">
    <property type="term" value="F:DNA binding"/>
    <property type="evidence" value="ECO:0007669"/>
    <property type="project" value="UniProtKB-KW"/>
</dbReference>
<dbReference type="PRINTS" id="PR00598">
    <property type="entry name" value="HTHMARR"/>
</dbReference>
<organism evidence="6 7">
    <name type="scientific">Enterococcus thailandicus</name>
    <dbReference type="NCBI Taxonomy" id="417368"/>
    <lineage>
        <taxon>Bacteria</taxon>
        <taxon>Bacillati</taxon>
        <taxon>Bacillota</taxon>
        <taxon>Bacilli</taxon>
        <taxon>Lactobacillales</taxon>
        <taxon>Enterococcaceae</taxon>
        <taxon>Enterococcus</taxon>
    </lineage>
</organism>
<dbReference type="InterPro" id="IPR000835">
    <property type="entry name" value="HTH_MarR-typ"/>
</dbReference>
<dbReference type="InterPro" id="IPR011991">
    <property type="entry name" value="ArsR-like_HTH"/>
</dbReference>
<evidence type="ECO:0000256" key="2">
    <source>
        <dbReference type="ARBA" id="ARBA00023125"/>
    </source>
</evidence>
<dbReference type="OrthoDB" id="2366010at2"/>
<dbReference type="AlphaFoldDB" id="A0A179EPH2"/>
<dbReference type="CDD" id="cd00090">
    <property type="entry name" value="HTH_ARSR"/>
    <property type="match status" value="1"/>
</dbReference>
<dbReference type="PATRIC" id="fig|417368.6.peg.438"/>
<reference evidence="6 7" key="1">
    <citation type="submission" date="2016-04" db="EMBL/GenBank/DDBJ databases">
        <title>Draft genome of an Enterococcus thailandicus strain isolated from bovine feces.</title>
        <authorList>
            <person name="Beukers A.G."/>
            <person name="Zaheer R."/>
            <person name="Goji N."/>
            <person name="Cook S.R."/>
            <person name="Amoako K."/>
            <person name="Chaves A.V."/>
            <person name="Ward M.P."/>
            <person name="Mcallister T.A."/>
        </authorList>
    </citation>
    <scope>NUCLEOTIDE SEQUENCE [LARGE SCALE GENOMIC DNA]</scope>
    <source>
        <strain evidence="6 7">F0711D 46</strain>
    </source>
</reference>
<dbReference type="GO" id="GO:0003700">
    <property type="term" value="F:DNA-binding transcription factor activity"/>
    <property type="evidence" value="ECO:0007669"/>
    <property type="project" value="InterPro"/>
</dbReference>
<dbReference type="PANTHER" id="PTHR42756">
    <property type="entry name" value="TRANSCRIPTIONAL REGULATOR, MARR"/>
    <property type="match status" value="1"/>
</dbReference>
<dbReference type="Pfam" id="PF01047">
    <property type="entry name" value="MarR"/>
    <property type="match status" value="1"/>
</dbReference>
<evidence type="ECO:0000313" key="6">
    <source>
        <dbReference type="EMBL" id="OAQ55127.1"/>
    </source>
</evidence>
<reference evidence="5 8" key="2">
    <citation type="submission" date="2019-07" db="EMBL/GenBank/DDBJ databases">
        <title>Whole genome shotgun sequence of Enterococcus thailandicus NBRC 101867.</title>
        <authorList>
            <person name="Hosoyama A."/>
            <person name="Uohara A."/>
            <person name="Ohji S."/>
            <person name="Ichikawa N."/>
        </authorList>
    </citation>
    <scope>NUCLEOTIDE SEQUENCE [LARGE SCALE GENOMIC DNA]</scope>
    <source>
        <strain evidence="5 8">NBRC 101867</strain>
    </source>
</reference>
<dbReference type="Gene3D" id="1.10.10.10">
    <property type="entry name" value="Winged helix-like DNA-binding domain superfamily/Winged helix DNA-binding domain"/>
    <property type="match status" value="1"/>
</dbReference>
<proteinExistence type="predicted"/>
<keyword evidence="7" id="KW-1185">Reference proteome</keyword>
<dbReference type="GeneID" id="77488357"/>
<accession>A0A179EPH2</accession>
<dbReference type="SUPFAM" id="SSF46785">
    <property type="entry name" value="Winged helix' DNA-binding domain"/>
    <property type="match status" value="1"/>
</dbReference>
<dbReference type="PANTHER" id="PTHR42756:SF1">
    <property type="entry name" value="TRANSCRIPTIONAL REPRESSOR OF EMRAB OPERON"/>
    <property type="match status" value="1"/>
</dbReference>
<gene>
    <name evidence="6" type="ORF">A6E74_09690</name>
    <name evidence="5" type="ORF">ETH01_16530</name>
</gene>
<keyword evidence="1" id="KW-0805">Transcription regulation</keyword>
<dbReference type="EMBL" id="BJUG01000008">
    <property type="protein sequence ID" value="GEK37366.1"/>
    <property type="molecule type" value="Genomic_DNA"/>
</dbReference>
<evidence type="ECO:0000313" key="5">
    <source>
        <dbReference type="EMBL" id="GEK37366.1"/>
    </source>
</evidence>
<protein>
    <submittedName>
        <fullName evidence="6">Transcriptional regulator</fullName>
    </submittedName>
</protein>
<evidence type="ECO:0000256" key="1">
    <source>
        <dbReference type="ARBA" id="ARBA00023015"/>
    </source>
</evidence>